<keyword evidence="4" id="KW-1185">Reference proteome</keyword>
<name>E8N483_ANATU</name>
<reference evidence="3 4" key="1">
    <citation type="submission" date="2010-12" db="EMBL/GenBank/DDBJ databases">
        <title>Whole genome sequence of Anaerolinea thermophila UNI-1.</title>
        <authorList>
            <person name="Narita-Yamada S."/>
            <person name="Kishi E."/>
            <person name="Watanabe Y."/>
            <person name="Takasaki K."/>
            <person name="Ankai A."/>
            <person name="Oguchi A."/>
            <person name="Fukui S."/>
            <person name="Takahashi M."/>
            <person name="Yashiro I."/>
            <person name="Hosoyama A."/>
            <person name="Sekiguchi Y."/>
            <person name="Hanada S."/>
            <person name="Fujita N."/>
        </authorList>
    </citation>
    <scope>NUCLEOTIDE SEQUENCE [LARGE SCALE GENOMIC DNA]</scope>
    <source>
        <strain evidence="4">DSM 14523 / JCM 11388 / NBRC 100420 / UNI-1</strain>
    </source>
</reference>
<sequence>MGNKKVRVAIIGVGNCASSLVQGVYYYRNAADTDRIPGLMHVNLGGYHISDIEFSAAFDVVDTKVGKDLSEAIFAYPNNTYQFTKVPHLNVPVSRGMTHDGLGKYLSQIVKKAPGPTADIIKILKDTGTDVVINYLPVGSEMATKWYVEQVLEAGCGFVNAIPVFIASSEYWSERFRQKNLPIIGDDIKSQVGATILHRVLTSLFVDRGVRLDRTYQINFGGNTDFLNMLERERLESKKISKTGAVTSMLPYDIGENNIHVGPSDYIPWLTDRKWCYIRMEGTTFGDVPLNLEAKLEVWDSPNSAGVVIDAVRCVKLAMDRGIGGPLYAPASYFMKTPPKQFKDEIAREMTEAFIRGETA</sequence>
<dbReference type="RefSeq" id="WP_013559635.1">
    <property type="nucleotide sequence ID" value="NC_014960.1"/>
</dbReference>
<dbReference type="KEGG" id="atm:ANT_12130"/>
<protein>
    <submittedName>
        <fullName evidence="3">Myo-inositol-1-phosphate synthase</fullName>
        <ecNumber evidence="3">5.5.1.4</ecNumber>
    </submittedName>
</protein>
<dbReference type="EC" id="5.5.1.4" evidence="3"/>
<feature type="domain" description="Myo-inositol-1-phosphate synthase GAPDH-like" evidence="2">
    <location>
        <begin position="193"/>
        <end position="301"/>
    </location>
</feature>
<evidence type="ECO:0000259" key="2">
    <source>
        <dbReference type="Pfam" id="PF01658"/>
    </source>
</evidence>
<dbReference type="PANTHER" id="PTHR43125">
    <property type="entry name" value="INOSITOL-3-PHOSPHATE SYNTHASE"/>
    <property type="match status" value="1"/>
</dbReference>
<accession>E8N483</accession>
<dbReference type="GO" id="GO:0004512">
    <property type="term" value="F:inositol-3-phosphate synthase activity"/>
    <property type="evidence" value="ECO:0007669"/>
    <property type="project" value="UniProtKB-EC"/>
</dbReference>
<dbReference type="eggNOG" id="COG1260">
    <property type="taxonomic scope" value="Bacteria"/>
</dbReference>
<organism evidence="3 4">
    <name type="scientific">Anaerolinea thermophila (strain DSM 14523 / JCM 11388 / NBRC 100420 / UNI-1)</name>
    <dbReference type="NCBI Taxonomy" id="926569"/>
    <lineage>
        <taxon>Bacteria</taxon>
        <taxon>Bacillati</taxon>
        <taxon>Chloroflexota</taxon>
        <taxon>Anaerolineae</taxon>
        <taxon>Anaerolineales</taxon>
        <taxon>Anaerolineaceae</taxon>
        <taxon>Anaerolinea</taxon>
    </lineage>
</organism>
<gene>
    <name evidence="3" type="ordered locus">ANT_12130</name>
</gene>
<comment type="similarity">
    <text evidence="1">Belongs to the myo-inositol 1-phosphate synthase family.</text>
</comment>
<dbReference type="OrthoDB" id="9766811at2"/>
<proteinExistence type="inferred from homology"/>
<dbReference type="Gene3D" id="3.40.50.720">
    <property type="entry name" value="NAD(P)-binding Rossmann-like Domain"/>
    <property type="match status" value="1"/>
</dbReference>
<evidence type="ECO:0000313" key="3">
    <source>
        <dbReference type="EMBL" id="BAJ63247.1"/>
    </source>
</evidence>
<dbReference type="GO" id="GO:0006021">
    <property type="term" value="P:inositol biosynthetic process"/>
    <property type="evidence" value="ECO:0007669"/>
    <property type="project" value="InterPro"/>
</dbReference>
<dbReference type="AlphaFoldDB" id="E8N483"/>
<dbReference type="PANTHER" id="PTHR43125:SF1">
    <property type="entry name" value="INOSITOL-3-PHOSPHATE SYNTHASE"/>
    <property type="match status" value="1"/>
</dbReference>
<dbReference type="EMBL" id="AP012029">
    <property type="protein sequence ID" value="BAJ63247.1"/>
    <property type="molecule type" value="Genomic_DNA"/>
</dbReference>
<dbReference type="InterPro" id="IPR052199">
    <property type="entry name" value="MIPS"/>
</dbReference>
<dbReference type="Gene3D" id="3.30.360.10">
    <property type="entry name" value="Dihydrodipicolinate Reductase, domain 2"/>
    <property type="match status" value="1"/>
</dbReference>
<dbReference type="InterPro" id="IPR013021">
    <property type="entry name" value="Myo-inos-1-P_Synthase_GAPDH"/>
</dbReference>
<dbReference type="STRING" id="926569.ANT_12130"/>
<dbReference type="SUPFAM" id="SSF51735">
    <property type="entry name" value="NAD(P)-binding Rossmann-fold domains"/>
    <property type="match status" value="1"/>
</dbReference>
<dbReference type="InterPro" id="IPR002587">
    <property type="entry name" value="Myo-inos-1-P_Synthase"/>
</dbReference>
<dbReference type="SUPFAM" id="SSF55347">
    <property type="entry name" value="Glyceraldehyde-3-phosphate dehydrogenase-like, C-terminal domain"/>
    <property type="match status" value="1"/>
</dbReference>
<dbReference type="InParanoid" id="E8N483"/>
<dbReference type="HOGENOM" id="CLU_050011_0_0_0"/>
<evidence type="ECO:0000256" key="1">
    <source>
        <dbReference type="ARBA" id="ARBA00010813"/>
    </source>
</evidence>
<dbReference type="Pfam" id="PF01658">
    <property type="entry name" value="Inos-1-P_synth"/>
    <property type="match status" value="1"/>
</dbReference>
<dbReference type="InterPro" id="IPR036291">
    <property type="entry name" value="NAD(P)-bd_dom_sf"/>
</dbReference>
<dbReference type="PIRSF" id="PIRSF015578">
    <property type="entry name" value="Myoinos-ppht_syn"/>
    <property type="match status" value="1"/>
</dbReference>
<keyword evidence="3" id="KW-0413">Isomerase</keyword>
<evidence type="ECO:0000313" key="4">
    <source>
        <dbReference type="Proteomes" id="UP000008922"/>
    </source>
</evidence>
<dbReference type="Proteomes" id="UP000008922">
    <property type="component" value="Chromosome"/>
</dbReference>
<dbReference type="GO" id="GO:0008654">
    <property type="term" value="P:phospholipid biosynthetic process"/>
    <property type="evidence" value="ECO:0007669"/>
    <property type="project" value="InterPro"/>
</dbReference>